<gene>
    <name evidence="1" type="ORF">Ddye_027830</name>
</gene>
<sequence length="160" mass="17790">MSDDSDKVLPCQCLNLPSMHRHCNVSVLACLSSDPRSANVFGNLSGINAVVIRFKRELCLRYSLANVGVTILTGGLKAEGIFRINPENSQEACFFQENIALTQFLMLNRTALDVKQYPNMIKSLTENEQIDGKGASLACICNELESQNWEGGRVTLRHWL</sequence>
<evidence type="ECO:0000313" key="1">
    <source>
        <dbReference type="EMBL" id="KAK2640035.1"/>
    </source>
</evidence>
<evidence type="ECO:0000313" key="2">
    <source>
        <dbReference type="Proteomes" id="UP001280121"/>
    </source>
</evidence>
<keyword evidence="2" id="KW-1185">Reference proteome</keyword>
<dbReference type="Proteomes" id="UP001280121">
    <property type="component" value="Unassembled WGS sequence"/>
</dbReference>
<proteinExistence type="predicted"/>
<name>A0AAD9WRT6_9ROSI</name>
<reference evidence="1" key="1">
    <citation type="journal article" date="2023" name="Plant J.">
        <title>Genome sequences and population genomics provide insights into the demographic history, inbreeding, and mutation load of two 'living fossil' tree species of Dipteronia.</title>
        <authorList>
            <person name="Feng Y."/>
            <person name="Comes H.P."/>
            <person name="Chen J."/>
            <person name="Zhu S."/>
            <person name="Lu R."/>
            <person name="Zhang X."/>
            <person name="Li P."/>
            <person name="Qiu J."/>
            <person name="Olsen K.M."/>
            <person name="Qiu Y."/>
        </authorList>
    </citation>
    <scope>NUCLEOTIDE SEQUENCE</scope>
    <source>
        <strain evidence="1">KIB01</strain>
    </source>
</reference>
<dbReference type="AlphaFoldDB" id="A0AAD9WRT6"/>
<accession>A0AAD9WRT6</accession>
<comment type="caution">
    <text evidence="1">The sequence shown here is derived from an EMBL/GenBank/DDBJ whole genome shotgun (WGS) entry which is preliminary data.</text>
</comment>
<organism evidence="1 2">
    <name type="scientific">Dipteronia dyeriana</name>
    <dbReference type="NCBI Taxonomy" id="168575"/>
    <lineage>
        <taxon>Eukaryota</taxon>
        <taxon>Viridiplantae</taxon>
        <taxon>Streptophyta</taxon>
        <taxon>Embryophyta</taxon>
        <taxon>Tracheophyta</taxon>
        <taxon>Spermatophyta</taxon>
        <taxon>Magnoliopsida</taxon>
        <taxon>eudicotyledons</taxon>
        <taxon>Gunneridae</taxon>
        <taxon>Pentapetalae</taxon>
        <taxon>rosids</taxon>
        <taxon>malvids</taxon>
        <taxon>Sapindales</taxon>
        <taxon>Sapindaceae</taxon>
        <taxon>Hippocastanoideae</taxon>
        <taxon>Acereae</taxon>
        <taxon>Dipteronia</taxon>
    </lineage>
</organism>
<dbReference type="EMBL" id="JANJYI010000008">
    <property type="protein sequence ID" value="KAK2640035.1"/>
    <property type="molecule type" value="Genomic_DNA"/>
</dbReference>
<protein>
    <submittedName>
        <fullName evidence="1">Uncharacterized protein</fullName>
    </submittedName>
</protein>